<feature type="region of interest" description="Disordered" evidence="1">
    <location>
        <begin position="1"/>
        <end position="50"/>
    </location>
</feature>
<dbReference type="VEuPathDB" id="FungiDB:FOXG_07571"/>
<evidence type="ECO:0000313" key="2">
    <source>
        <dbReference type="EMBL" id="KNB05229.1"/>
    </source>
</evidence>
<reference evidence="2" key="2">
    <citation type="journal article" date="2010" name="Nature">
        <title>Comparative genomics reveals mobile pathogenicity chromosomes in Fusarium.</title>
        <authorList>
            <person name="Ma L.J."/>
            <person name="van der Does H.C."/>
            <person name="Borkovich K.A."/>
            <person name="Coleman J.J."/>
            <person name="Daboussi M.J."/>
            <person name="Di Pietro A."/>
            <person name="Dufresne M."/>
            <person name="Freitag M."/>
            <person name="Grabherr M."/>
            <person name="Henrissat B."/>
            <person name="Houterman P.M."/>
            <person name="Kang S."/>
            <person name="Shim W.B."/>
            <person name="Woloshuk C."/>
            <person name="Xie X."/>
            <person name="Xu J.R."/>
            <person name="Antoniw J."/>
            <person name="Baker S.E."/>
            <person name="Bluhm B.H."/>
            <person name="Breakspear A."/>
            <person name="Brown D.W."/>
            <person name="Butchko R.A."/>
            <person name="Chapman S."/>
            <person name="Coulson R."/>
            <person name="Coutinho P.M."/>
            <person name="Danchin E.G."/>
            <person name="Diener A."/>
            <person name="Gale L.R."/>
            <person name="Gardiner D.M."/>
            <person name="Goff S."/>
            <person name="Hammond-Kosack K.E."/>
            <person name="Hilburn K."/>
            <person name="Hua-Van A."/>
            <person name="Jonkers W."/>
            <person name="Kazan K."/>
            <person name="Kodira C.D."/>
            <person name="Koehrsen M."/>
            <person name="Kumar L."/>
            <person name="Lee Y.H."/>
            <person name="Li L."/>
            <person name="Manners J.M."/>
            <person name="Miranda-Saavedra D."/>
            <person name="Mukherjee M."/>
            <person name="Park G."/>
            <person name="Park J."/>
            <person name="Park S.Y."/>
            <person name="Proctor R.H."/>
            <person name="Regev A."/>
            <person name="Ruiz-Roldan M.C."/>
            <person name="Sain D."/>
            <person name="Sakthikumar S."/>
            <person name="Sykes S."/>
            <person name="Schwartz D.C."/>
            <person name="Turgeon B.G."/>
            <person name="Wapinski I."/>
            <person name="Yoder O."/>
            <person name="Young S."/>
            <person name="Zeng Q."/>
            <person name="Zhou S."/>
            <person name="Galagan J."/>
            <person name="Cuomo C.A."/>
            <person name="Kistler H.C."/>
            <person name="Rep M."/>
        </authorList>
    </citation>
    <scope>NUCLEOTIDE SEQUENCE [LARGE SCALE GENOMIC DNA]</scope>
    <source>
        <strain evidence="2">4287</strain>
    </source>
</reference>
<feature type="region of interest" description="Disordered" evidence="1">
    <location>
        <begin position="141"/>
        <end position="275"/>
    </location>
</feature>
<dbReference type="OrthoDB" id="5106794at2759"/>
<feature type="compositionally biased region" description="Low complexity" evidence="1">
    <location>
        <begin position="181"/>
        <end position="194"/>
    </location>
</feature>
<dbReference type="EMBL" id="DS231703">
    <property type="protein sequence ID" value="KNB05229.1"/>
    <property type="molecule type" value="Genomic_DNA"/>
</dbReference>
<sequence length="275" mass="29937">MNNVTRGNSRRGLSRRGRGQYSGGRNMGHPQIGGVQGQAPDPARYGTYPVPAVPQGYPQAYQPVPFPPPPPVVAYPAYGQVPYAAPPYPYVYPSPYVPVVYQNAVPPGYYPYAHPVPAYMPPPQQGQVNNAAQGQAHLPQLTQGEGNYPAQVPGQHHGPRLRRRHRSRVQARGRGNGRGNRGQPNRRLLGRGNNSGVVREDSARQAAQVAQRSSSQAGDAESSSLAALPVPIEQYSDVNSQGIKQEDTEYKSPPVPQYAESDEVKREPVIKQEPQ</sequence>
<accession>A0A0J9V130</accession>
<dbReference type="AlphaFoldDB" id="A0A0J9V130"/>
<feature type="compositionally biased region" description="Basic and acidic residues" evidence="1">
    <location>
        <begin position="262"/>
        <end position="275"/>
    </location>
</feature>
<feature type="compositionally biased region" description="Basic residues" evidence="1">
    <location>
        <begin position="157"/>
        <end position="171"/>
    </location>
</feature>
<protein>
    <submittedName>
        <fullName evidence="2">Uncharacterized protein</fullName>
    </submittedName>
</protein>
<evidence type="ECO:0000256" key="1">
    <source>
        <dbReference type="SAM" id="MobiDB-lite"/>
    </source>
</evidence>
<feature type="compositionally biased region" description="Basic residues" evidence="1">
    <location>
        <begin position="8"/>
        <end position="18"/>
    </location>
</feature>
<evidence type="ECO:0000313" key="3">
    <source>
        <dbReference type="Proteomes" id="UP000009097"/>
    </source>
</evidence>
<reference evidence="2" key="1">
    <citation type="submission" date="2007-04" db="EMBL/GenBank/DDBJ databases">
        <authorList>
            <consortium name="The Broad Institute Genome Sequencing Platform"/>
            <person name="Birren B."/>
            <person name="Lander E."/>
            <person name="Galagan J."/>
            <person name="Nusbaum C."/>
            <person name="Devon K."/>
            <person name="Ma L.-J."/>
            <person name="Jaffe D."/>
            <person name="Butler J."/>
            <person name="Alvarez P."/>
            <person name="Gnerre S."/>
            <person name="Grabherr M."/>
            <person name="Kleber M."/>
            <person name="Mauceli E."/>
            <person name="Brockman W."/>
            <person name="MacCallum I.A."/>
            <person name="Young S."/>
            <person name="LaButti K."/>
            <person name="DeCaprio D."/>
            <person name="Crawford M."/>
            <person name="Koehrsen M."/>
            <person name="Engels R."/>
            <person name="Montgomery P."/>
            <person name="Pearson M."/>
            <person name="Howarth C."/>
            <person name="Larson L."/>
            <person name="White J."/>
            <person name="O'Leary S."/>
            <person name="Kodira C."/>
            <person name="Zeng Q."/>
            <person name="Yandava C."/>
            <person name="Alvarado L."/>
            <person name="Kistler C."/>
            <person name="Shim W.-B."/>
            <person name="Kang S."/>
            <person name="Woloshuk C."/>
        </authorList>
    </citation>
    <scope>NUCLEOTIDE SEQUENCE</scope>
    <source>
        <strain evidence="2">4287</strain>
    </source>
</reference>
<dbReference type="RefSeq" id="XP_018243274.1">
    <property type="nucleotide sequence ID" value="XM_018386156.1"/>
</dbReference>
<feature type="compositionally biased region" description="Low complexity" evidence="1">
    <location>
        <begin position="204"/>
        <end position="224"/>
    </location>
</feature>
<dbReference type="KEGG" id="fox:FOXG_07571"/>
<proteinExistence type="predicted"/>
<dbReference type="GeneID" id="28949253"/>
<gene>
    <name evidence="2" type="ORF">FOXG_07571</name>
</gene>
<dbReference type="Proteomes" id="UP000009097">
    <property type="component" value="Unassembled WGS sequence"/>
</dbReference>
<name>A0A0J9V130_FUSO4</name>
<organism evidence="2 3">
    <name type="scientific">Fusarium oxysporum f. sp. lycopersici (strain 4287 / CBS 123668 / FGSC 9935 / NRRL 34936)</name>
    <name type="common">Fusarium vascular wilt of tomato</name>
    <dbReference type="NCBI Taxonomy" id="426428"/>
    <lineage>
        <taxon>Eukaryota</taxon>
        <taxon>Fungi</taxon>
        <taxon>Dikarya</taxon>
        <taxon>Ascomycota</taxon>
        <taxon>Pezizomycotina</taxon>
        <taxon>Sordariomycetes</taxon>
        <taxon>Hypocreomycetidae</taxon>
        <taxon>Hypocreales</taxon>
        <taxon>Nectriaceae</taxon>
        <taxon>Fusarium</taxon>
        <taxon>Fusarium oxysporum species complex</taxon>
    </lineage>
</organism>